<dbReference type="Proteomes" id="UP000678243">
    <property type="component" value="Unassembled WGS sequence"/>
</dbReference>
<evidence type="ECO:0000313" key="1">
    <source>
        <dbReference type="EMBL" id="MBS0024291.1"/>
    </source>
</evidence>
<organism evidence="1 2">
    <name type="scientific">Microbacterium paraoxydans</name>
    <dbReference type="NCBI Taxonomy" id="199592"/>
    <lineage>
        <taxon>Bacteria</taxon>
        <taxon>Bacillati</taxon>
        <taxon>Actinomycetota</taxon>
        <taxon>Actinomycetes</taxon>
        <taxon>Micrococcales</taxon>
        <taxon>Microbacteriaceae</taxon>
        <taxon>Microbacterium</taxon>
    </lineage>
</organism>
<dbReference type="RefSeq" id="WP_211542997.1">
    <property type="nucleotide sequence ID" value="NZ_CBDREF010000001.1"/>
</dbReference>
<dbReference type="EMBL" id="JAGTUK010000002">
    <property type="protein sequence ID" value="MBS0024291.1"/>
    <property type="molecule type" value="Genomic_DNA"/>
</dbReference>
<evidence type="ECO:0000313" key="2">
    <source>
        <dbReference type="Proteomes" id="UP000678243"/>
    </source>
</evidence>
<name>A0ABS5ING4_9MICO</name>
<accession>A0ABS5ING4</accession>
<reference evidence="1 2" key="1">
    <citation type="submission" date="2021-04" db="EMBL/GenBank/DDBJ databases">
        <title>Whole genome analysis of root endophytic bacterium Microbacterium paraoxydans ku-mp colonizing RP-bio226 rice variety.</title>
        <authorList>
            <person name="Ulaganathan K."/>
            <person name="Latha B."/>
        </authorList>
    </citation>
    <scope>NUCLEOTIDE SEQUENCE [LARGE SCALE GENOMIC DNA]</scope>
    <source>
        <strain evidence="2">ku-mp</strain>
    </source>
</reference>
<keyword evidence="2" id="KW-1185">Reference proteome</keyword>
<proteinExistence type="predicted"/>
<protein>
    <submittedName>
        <fullName evidence="1">Uncharacterized protein</fullName>
    </submittedName>
</protein>
<gene>
    <name evidence="1" type="ORF">KE274_09205</name>
</gene>
<comment type="caution">
    <text evidence="1">The sequence shown here is derived from an EMBL/GenBank/DDBJ whole genome shotgun (WGS) entry which is preliminary data.</text>
</comment>
<sequence length="144" mass="15318">MSDVWHGIAEEFLHLYPRGRRLLAVAGADADRSRVAADGLAAALTAADQTVERVHLGDVDETALRALIVAPFRTGSADGTILLVSGPAALVSPTARGLWNYVLWQLAGEEPPHTAANALVDVTDPARPTRRFADYCAVPSSFET</sequence>